<dbReference type="AlphaFoldDB" id="A0A3M6T7M6"/>
<keyword evidence="3" id="KW-1185">Reference proteome</keyword>
<gene>
    <name evidence="2" type="ORF">pdam_00022475</name>
</gene>
<protein>
    <recommendedName>
        <fullName evidence="4">Tesmin/TSO1-like CXC domain-containing protein</fullName>
    </recommendedName>
</protein>
<dbReference type="EMBL" id="RCHS01004142">
    <property type="protein sequence ID" value="RMX37416.1"/>
    <property type="molecule type" value="Genomic_DNA"/>
</dbReference>
<evidence type="ECO:0000256" key="1">
    <source>
        <dbReference type="SAM" id="MobiDB-lite"/>
    </source>
</evidence>
<organism evidence="2 3">
    <name type="scientific">Pocillopora damicornis</name>
    <name type="common">Cauliflower coral</name>
    <name type="synonym">Millepora damicornis</name>
    <dbReference type="NCBI Taxonomy" id="46731"/>
    <lineage>
        <taxon>Eukaryota</taxon>
        <taxon>Metazoa</taxon>
        <taxon>Cnidaria</taxon>
        <taxon>Anthozoa</taxon>
        <taxon>Hexacorallia</taxon>
        <taxon>Scleractinia</taxon>
        <taxon>Astrocoeniina</taxon>
        <taxon>Pocilloporidae</taxon>
        <taxon>Pocillopora</taxon>
    </lineage>
</organism>
<feature type="non-terminal residue" evidence="2">
    <location>
        <position position="460"/>
    </location>
</feature>
<proteinExistence type="predicted"/>
<name>A0A3M6T7M6_POCDA</name>
<sequence>MSLLTEKNESPEAFPSFSPKGIKVGEKVSTCCYIMGYFEKEHLYHKRMCQMRASSLSADHTFKVSANIGFWCEGKWIQLYDNLLTNLKDRLASNGCFVNHFYIDNCCQWRHKLNSVFDEVSIKLDPFHAMQRVVTKIPKKGGSGPLQKLCTQMLHDFKLILRDPTDHGMKRSKSTPSKSVGYEGTKVIPQSAINETEKLSVHVRKGCLSDIPPSGGASRNEGIHKVLNKTLRKSRIGIQFALALGIFFYIWNEKKITATEDQRRIRVTPPIESHFENLESNQDGSGNHHFGITDQDVVLPKTSHSVVNETQSCSVSSIATNPESCRCGCNDNCQCLGCENPYGKKAKAEYNSYPSETSKRKRRAQETTTESMSRKHFLLKRPCLESVSRWTLLEELALLQIVQSSLTAAGSDIDIDVIAMLYSQLVDNSGIHPKSQAQISGKVISFMNDYRVYKALLKEQ</sequence>
<reference evidence="2 3" key="1">
    <citation type="journal article" date="2018" name="Sci. Rep.">
        <title>Comparative analysis of the Pocillopora damicornis genome highlights role of immune system in coral evolution.</title>
        <authorList>
            <person name="Cunning R."/>
            <person name="Bay R.A."/>
            <person name="Gillette P."/>
            <person name="Baker A.C."/>
            <person name="Traylor-Knowles N."/>
        </authorList>
    </citation>
    <scope>NUCLEOTIDE SEQUENCE [LARGE SCALE GENOMIC DNA]</scope>
    <source>
        <strain evidence="2">RSMAS</strain>
        <tissue evidence="2">Whole animal</tissue>
    </source>
</reference>
<evidence type="ECO:0000313" key="2">
    <source>
        <dbReference type="EMBL" id="RMX37416.1"/>
    </source>
</evidence>
<evidence type="ECO:0008006" key="4">
    <source>
        <dbReference type="Google" id="ProtNLM"/>
    </source>
</evidence>
<dbReference type="OrthoDB" id="5963957at2759"/>
<evidence type="ECO:0000313" key="3">
    <source>
        <dbReference type="Proteomes" id="UP000275408"/>
    </source>
</evidence>
<comment type="caution">
    <text evidence="2">The sequence shown here is derived from an EMBL/GenBank/DDBJ whole genome shotgun (WGS) entry which is preliminary data.</text>
</comment>
<dbReference type="Proteomes" id="UP000275408">
    <property type="component" value="Unassembled WGS sequence"/>
</dbReference>
<feature type="region of interest" description="Disordered" evidence="1">
    <location>
        <begin position="350"/>
        <end position="370"/>
    </location>
</feature>
<accession>A0A3M6T7M6</accession>